<comment type="caution">
    <text evidence="1">The sequence shown here is derived from an EMBL/GenBank/DDBJ whole genome shotgun (WGS) entry which is preliminary data.</text>
</comment>
<sequence length="41" mass="4913">MRFYHAVQCAETIQERIEAHYTLPKSKRKIKTSFQIMDKNA</sequence>
<dbReference type="Proteomes" id="UP000019183">
    <property type="component" value="Unassembled WGS sequence"/>
</dbReference>
<proteinExistence type="predicted"/>
<evidence type="ECO:0000313" key="2">
    <source>
        <dbReference type="Proteomes" id="UP000019183"/>
    </source>
</evidence>
<name>W1DV85_KLEPN</name>
<reference evidence="1" key="1">
    <citation type="submission" date="2013-10" db="EMBL/GenBank/DDBJ databases">
        <title>Antibiotic resistance diversity of beta-lactamase producers in the General Hospital Vienna.</title>
        <authorList>
            <person name="Barisic I."/>
            <person name="Mitteregger D."/>
            <person name="Hirschl A.M."/>
            <person name="Noehammer C."/>
            <person name="Wiesinger-Mayr H."/>
        </authorList>
    </citation>
    <scope>NUCLEOTIDE SEQUENCE [LARGE SCALE GENOMIC DNA]</scope>
    <source>
        <strain evidence="1">IS43</strain>
    </source>
</reference>
<dbReference type="EMBL" id="CBWK010000817">
    <property type="protein sequence ID" value="CDL12635.1"/>
    <property type="molecule type" value="Genomic_DNA"/>
</dbReference>
<evidence type="ECO:0000313" key="1">
    <source>
        <dbReference type="EMBL" id="CDL12635.1"/>
    </source>
</evidence>
<protein>
    <submittedName>
        <fullName evidence="1">Uncharacterized protein</fullName>
    </submittedName>
</protein>
<accession>W1DV85</accession>
<dbReference type="AlphaFoldDB" id="W1DV85"/>
<keyword evidence="2" id="KW-1185">Reference proteome</keyword>
<organism evidence="1 2">
    <name type="scientific">Klebsiella pneumoniae IS43</name>
    <dbReference type="NCBI Taxonomy" id="1432552"/>
    <lineage>
        <taxon>Bacteria</taxon>
        <taxon>Pseudomonadati</taxon>
        <taxon>Pseudomonadota</taxon>
        <taxon>Gammaproteobacteria</taxon>
        <taxon>Enterobacterales</taxon>
        <taxon>Enterobacteriaceae</taxon>
        <taxon>Klebsiella/Raoultella group</taxon>
        <taxon>Klebsiella</taxon>
        <taxon>Klebsiella pneumoniae complex</taxon>
    </lineage>
</organism>